<dbReference type="AlphaFoldDB" id="A0A7W7HZW7"/>
<dbReference type="Proteomes" id="UP000578112">
    <property type="component" value="Unassembled WGS sequence"/>
</dbReference>
<comment type="caution">
    <text evidence="1">The sequence shown here is derived from an EMBL/GenBank/DDBJ whole genome shotgun (WGS) entry which is preliminary data.</text>
</comment>
<reference evidence="1 2" key="1">
    <citation type="submission" date="2020-08" db="EMBL/GenBank/DDBJ databases">
        <title>Sequencing the genomes of 1000 actinobacteria strains.</title>
        <authorList>
            <person name="Klenk H.-P."/>
        </authorList>
    </citation>
    <scope>NUCLEOTIDE SEQUENCE [LARGE SCALE GENOMIC DNA]</scope>
    <source>
        <strain evidence="1 2">DSM 43149</strain>
    </source>
</reference>
<dbReference type="RefSeq" id="WP_184995036.1">
    <property type="nucleotide sequence ID" value="NZ_BOMK01000019.1"/>
</dbReference>
<protein>
    <submittedName>
        <fullName evidence="1">Uncharacterized protein</fullName>
    </submittedName>
</protein>
<keyword evidence="2" id="KW-1185">Reference proteome</keyword>
<gene>
    <name evidence="1" type="ORF">BJ971_004329</name>
</gene>
<evidence type="ECO:0000313" key="2">
    <source>
        <dbReference type="Proteomes" id="UP000578112"/>
    </source>
</evidence>
<accession>A0A7W7HZW7</accession>
<evidence type="ECO:0000313" key="1">
    <source>
        <dbReference type="EMBL" id="MBB4763773.1"/>
    </source>
</evidence>
<sequence>MAGGYSLGILAIDEWTDVAEVAAMVDRCAGTRHVDGELDERIVGFYERLRSRFPDQPPLIDPDEDPWMDLPLDTGIDHVFVVLCSERRSDPALALIQELAAEYGLTIWDPQDGSAYRPVIPPAREEVEAWWRDLLDDRCGREGTHERVRPWVEETSEAIDDPITTMGVQQLYSLTMSDGTGAGELFERWLEHGERFDADPEGWERDRTIQAVLAIRRDQGPDRARALAIQLAARGSLTDEDVAGIIGPA</sequence>
<proteinExistence type="predicted"/>
<name>A0A7W7HZW7_9ACTN</name>
<dbReference type="EMBL" id="JACHNH010000001">
    <property type="protein sequence ID" value="MBB4763773.1"/>
    <property type="molecule type" value="Genomic_DNA"/>
</dbReference>
<organism evidence="1 2">
    <name type="scientific">Actinoplanes digitatis</name>
    <dbReference type="NCBI Taxonomy" id="1868"/>
    <lineage>
        <taxon>Bacteria</taxon>
        <taxon>Bacillati</taxon>
        <taxon>Actinomycetota</taxon>
        <taxon>Actinomycetes</taxon>
        <taxon>Micromonosporales</taxon>
        <taxon>Micromonosporaceae</taxon>
        <taxon>Actinoplanes</taxon>
    </lineage>
</organism>